<name>A0A9W6SKA2_9ACTN</name>
<organism evidence="2 3">
    <name type="scientific">Actinorhabdospora filicis</name>
    <dbReference type="NCBI Taxonomy" id="1785913"/>
    <lineage>
        <taxon>Bacteria</taxon>
        <taxon>Bacillati</taxon>
        <taxon>Actinomycetota</taxon>
        <taxon>Actinomycetes</taxon>
        <taxon>Micromonosporales</taxon>
        <taxon>Micromonosporaceae</taxon>
        <taxon>Actinorhabdospora</taxon>
    </lineage>
</organism>
<dbReference type="Pfam" id="PF17418">
    <property type="entry name" value="SdpA"/>
    <property type="match status" value="1"/>
</dbReference>
<evidence type="ECO:0000313" key="3">
    <source>
        <dbReference type="Proteomes" id="UP001165079"/>
    </source>
</evidence>
<feature type="transmembrane region" description="Helical" evidence="1">
    <location>
        <begin position="21"/>
        <end position="40"/>
    </location>
</feature>
<dbReference type="EMBL" id="BSTX01000001">
    <property type="protein sequence ID" value="GLZ77475.1"/>
    <property type="molecule type" value="Genomic_DNA"/>
</dbReference>
<gene>
    <name evidence="2" type="ORF">Afil01_22820</name>
</gene>
<evidence type="ECO:0000256" key="1">
    <source>
        <dbReference type="SAM" id="Phobius"/>
    </source>
</evidence>
<protein>
    <submittedName>
        <fullName evidence="2">Uncharacterized protein</fullName>
    </submittedName>
</protein>
<keyword evidence="1" id="KW-0472">Membrane</keyword>
<proteinExistence type="predicted"/>
<keyword evidence="1" id="KW-1133">Transmembrane helix</keyword>
<dbReference type="InterPro" id="IPR023902">
    <property type="entry name" value="Sporulation_SdpA"/>
</dbReference>
<evidence type="ECO:0000313" key="2">
    <source>
        <dbReference type="EMBL" id="GLZ77475.1"/>
    </source>
</evidence>
<comment type="caution">
    <text evidence="2">The sequence shown here is derived from an EMBL/GenBank/DDBJ whole genome shotgun (WGS) entry which is preliminary data.</text>
</comment>
<dbReference type="RefSeq" id="WP_285662577.1">
    <property type="nucleotide sequence ID" value="NZ_BSTX01000001.1"/>
</dbReference>
<reference evidence="2" key="1">
    <citation type="submission" date="2023-03" db="EMBL/GenBank/DDBJ databases">
        <title>Actinorhabdospora filicis NBRC 111898.</title>
        <authorList>
            <person name="Ichikawa N."/>
            <person name="Sato H."/>
            <person name="Tonouchi N."/>
        </authorList>
    </citation>
    <scope>NUCLEOTIDE SEQUENCE</scope>
    <source>
        <strain evidence="2">NBRC 111898</strain>
    </source>
</reference>
<accession>A0A9W6SKA2</accession>
<keyword evidence="3" id="KW-1185">Reference proteome</keyword>
<dbReference type="Proteomes" id="UP001165079">
    <property type="component" value="Unassembled WGS sequence"/>
</dbReference>
<sequence length="192" mass="20937">MSETQRGGVDSDDAQAARRTFRFAISFLAVLLAASVAVQFTGAYGSGARVVWRQIWPQSWPFFGTASVAPVLLAYQIQEDGTLTLLTEREATTAELWGLRRGSYAHRAEIALISSSVPDDRWIMCKADDDLCVEEITSADPVWSTNLYAEPSLCGHVALLRVRPGKADVSDSASLHARVLQGVVLELKCGHQ</sequence>
<keyword evidence="1" id="KW-0812">Transmembrane</keyword>
<dbReference type="AlphaFoldDB" id="A0A9W6SKA2"/>